<reference evidence="3 4" key="1">
    <citation type="submission" date="2017-12" db="EMBL/GenBank/DDBJ databases">
        <title>Chromulinavorax destructans is a abundant pathogen of dominant heterotrophic picoflagllates.</title>
        <authorList>
            <person name="Deeg C.M."/>
            <person name="Zimmer M."/>
            <person name="Suttle C.A."/>
        </authorList>
    </citation>
    <scope>NUCLEOTIDE SEQUENCE [LARGE SCALE GENOMIC DNA]</scope>
    <source>
        <strain evidence="3 4">SeV1</strain>
    </source>
</reference>
<dbReference type="AlphaFoldDB" id="A0A345ZAJ5"/>
<evidence type="ECO:0000256" key="2">
    <source>
        <dbReference type="SAM" id="SignalP"/>
    </source>
</evidence>
<keyword evidence="4" id="KW-1185">Reference proteome</keyword>
<evidence type="ECO:0000313" key="4">
    <source>
        <dbReference type="Proteomes" id="UP000254834"/>
    </source>
</evidence>
<proteinExistence type="predicted"/>
<keyword evidence="2" id="KW-0732">Signal</keyword>
<dbReference type="KEGG" id="cdes:C0J27_00910"/>
<evidence type="ECO:0000313" key="3">
    <source>
        <dbReference type="EMBL" id="AXK60312.1"/>
    </source>
</evidence>
<dbReference type="EMBL" id="CP025544">
    <property type="protein sequence ID" value="AXK60312.1"/>
    <property type="molecule type" value="Genomic_DNA"/>
</dbReference>
<feature type="signal peptide" evidence="2">
    <location>
        <begin position="1"/>
        <end position="22"/>
    </location>
</feature>
<dbReference type="RefSeq" id="WP_115585327.1">
    <property type="nucleotide sequence ID" value="NZ_CP025544.1"/>
</dbReference>
<feature type="coiled-coil region" evidence="1">
    <location>
        <begin position="60"/>
        <end position="87"/>
    </location>
</feature>
<name>A0A345ZAJ5_9BACT</name>
<evidence type="ECO:0008006" key="5">
    <source>
        <dbReference type="Google" id="ProtNLM"/>
    </source>
</evidence>
<protein>
    <recommendedName>
        <fullName evidence="5">Soluble cytochrome b562</fullName>
    </recommendedName>
</protein>
<accession>A0A345ZAJ5</accession>
<sequence length="110" mass="11938">MKKLQLLALSMILSGSMMTVHASNVPDHIKDAALAFDHHLSRAQLILEKEAAKIADKIKVADAVEELKSAQGALKDVQDKLVDIKKNANPAFLKAKKALKIKAISKKASK</sequence>
<organism evidence="3 4">
    <name type="scientific">Candidatus Chromulinivorax destructor</name>
    <dbReference type="NCBI Taxonomy" id="2066483"/>
    <lineage>
        <taxon>Bacteria</taxon>
        <taxon>Candidatus Babelota</taxon>
        <taxon>Candidatus Babeliae</taxon>
        <taxon>Candidatus Babeliales</taxon>
        <taxon>Candidatus Chromulinivoraceae</taxon>
        <taxon>Candidatus Chromulinivorax</taxon>
    </lineage>
</organism>
<dbReference type="Proteomes" id="UP000254834">
    <property type="component" value="Chromosome"/>
</dbReference>
<gene>
    <name evidence="3" type="ORF">C0J27_00910</name>
</gene>
<keyword evidence="1" id="KW-0175">Coiled coil</keyword>
<evidence type="ECO:0000256" key="1">
    <source>
        <dbReference type="SAM" id="Coils"/>
    </source>
</evidence>
<feature type="chain" id="PRO_5016980453" description="Soluble cytochrome b562" evidence="2">
    <location>
        <begin position="23"/>
        <end position="110"/>
    </location>
</feature>